<evidence type="ECO:0000256" key="4">
    <source>
        <dbReference type="ARBA" id="ARBA00022555"/>
    </source>
</evidence>
<dbReference type="Gene3D" id="1.25.10.10">
    <property type="entry name" value="Leucine-rich Repeat Variant"/>
    <property type="match status" value="1"/>
</dbReference>
<evidence type="ECO:0000259" key="11">
    <source>
        <dbReference type="PROSITE" id="PS50166"/>
    </source>
</evidence>
<dbReference type="Proteomes" id="UP000663854">
    <property type="component" value="Unassembled WGS sequence"/>
</dbReference>
<dbReference type="GO" id="GO:0016363">
    <property type="term" value="C:nuclear matrix"/>
    <property type="evidence" value="ECO:0007669"/>
    <property type="project" value="TreeGrafter"/>
</dbReference>
<evidence type="ECO:0000313" key="13">
    <source>
        <dbReference type="EMBL" id="CAF0836769.1"/>
    </source>
</evidence>
<dbReference type="GO" id="GO:0005737">
    <property type="term" value="C:cytoplasm"/>
    <property type="evidence" value="ECO:0007669"/>
    <property type="project" value="UniProtKB-SubCell"/>
</dbReference>
<evidence type="ECO:0000256" key="5">
    <source>
        <dbReference type="ARBA" id="ARBA00022884"/>
    </source>
</evidence>
<evidence type="ECO:0000313" key="15">
    <source>
        <dbReference type="Proteomes" id="UP000663870"/>
    </source>
</evidence>
<dbReference type="EMBL" id="CAJNOL010000046">
    <property type="protein sequence ID" value="CAF0785106.1"/>
    <property type="molecule type" value="Genomic_DNA"/>
</dbReference>
<keyword evidence="9" id="KW-0813">Transport</keyword>
<evidence type="ECO:0000256" key="10">
    <source>
        <dbReference type="SAM" id="MobiDB-lite"/>
    </source>
</evidence>
<keyword evidence="4 9" id="KW-0820">tRNA-binding</keyword>
<proteinExistence type="inferred from homology"/>
<dbReference type="GO" id="GO:0000049">
    <property type="term" value="F:tRNA binding"/>
    <property type="evidence" value="ECO:0007669"/>
    <property type="project" value="UniProtKB-UniRule"/>
</dbReference>
<dbReference type="InterPro" id="IPR001494">
    <property type="entry name" value="Importin-beta_N"/>
</dbReference>
<dbReference type="PROSITE" id="PS50166">
    <property type="entry name" value="IMPORTIN_B_NT"/>
    <property type="match status" value="1"/>
</dbReference>
<dbReference type="InterPro" id="IPR016024">
    <property type="entry name" value="ARM-type_fold"/>
</dbReference>
<evidence type="ECO:0000256" key="2">
    <source>
        <dbReference type="ARBA" id="ARBA00018928"/>
    </source>
</evidence>
<accession>A0A813V3K6</accession>
<keyword evidence="15" id="KW-1185">Reference proteome</keyword>
<evidence type="ECO:0000256" key="6">
    <source>
        <dbReference type="ARBA" id="ARBA00023242"/>
    </source>
</evidence>
<dbReference type="EMBL" id="CAJNOH010000070">
    <property type="protein sequence ID" value="CAF0836769.1"/>
    <property type="molecule type" value="Genomic_DNA"/>
</dbReference>
<comment type="similarity">
    <text evidence="9">Belongs to the exportin family.</text>
</comment>
<keyword evidence="5 9" id="KW-0694">RNA-binding</keyword>
<evidence type="ECO:0000256" key="3">
    <source>
        <dbReference type="ARBA" id="ARBA00022490"/>
    </source>
</evidence>
<organism evidence="13 14">
    <name type="scientific">Rotaria sordida</name>
    <dbReference type="NCBI Taxonomy" id="392033"/>
    <lineage>
        <taxon>Eukaryota</taxon>
        <taxon>Metazoa</taxon>
        <taxon>Spiralia</taxon>
        <taxon>Gnathifera</taxon>
        <taxon>Rotifera</taxon>
        <taxon>Eurotatoria</taxon>
        <taxon>Bdelloidea</taxon>
        <taxon>Philodinida</taxon>
        <taxon>Philodinidae</taxon>
        <taxon>Rotaria</taxon>
    </lineage>
</organism>
<dbReference type="PANTHER" id="PTHR15952:SF11">
    <property type="entry name" value="EXPORTIN-T"/>
    <property type="match status" value="1"/>
</dbReference>
<evidence type="ECO:0000256" key="8">
    <source>
        <dbReference type="ARBA" id="ARBA00032199"/>
    </source>
</evidence>
<dbReference type="InterPro" id="IPR011989">
    <property type="entry name" value="ARM-like"/>
</dbReference>
<evidence type="ECO:0000256" key="7">
    <source>
        <dbReference type="ARBA" id="ARBA00029784"/>
    </source>
</evidence>
<evidence type="ECO:0000313" key="12">
    <source>
        <dbReference type="EMBL" id="CAF0785106.1"/>
    </source>
</evidence>
<dbReference type="Proteomes" id="UP000663870">
    <property type="component" value="Unassembled WGS sequence"/>
</dbReference>
<dbReference type="PANTHER" id="PTHR15952">
    <property type="entry name" value="EXPORTIN-T/LOS1"/>
    <property type="match status" value="1"/>
</dbReference>
<dbReference type="GO" id="GO:0006886">
    <property type="term" value="P:intracellular protein transport"/>
    <property type="evidence" value="ECO:0007669"/>
    <property type="project" value="InterPro"/>
</dbReference>
<sequence>MIYTSELFEKVISAVLCSFNSKTTNDEKQNALKFLDDLKENQPILCSTISFELLKQTTNQSILYHFSLNLLESIIKHKWNILKLDERNLIKKELFFIIKSTYLNQIFMNPIHIRNCLAKCLVEMIKRDCFEKVNTTLDEMINMIQGITQIQDNNSNQLELILLVFRFLNEELTIYAQSIQAQRRRQILNQIQKRLNDILSCLIRISNDLLTVPEQHERLTQTCLLCVNSFLTWVEYNHFEQCESFLCELFLKFFQLNSVKLRHASFECLLSLVNKRLARRQLQQQQQQRNKRIASSASSALNCQQEKLFLNYFLGDNTLEMFYRLLISPTNSIEELRAIVTNDHINCLKMLGQFLIKLSNYLLQLFQQLATKSIDDNDFLTFVNERTYSFLQFLLLLNQHPFHLLSLNSYQALNLFIIRQTTLLSNEQFCLKLIFNLKQSLHRIHFPSSSSSLSPMTTTLIDNENEILKTQYMHNQQCFIYVLFEYDSEEQFFWKFFSQYRSELQKLIKSFIGLFFSETVADIEMNMSCLRSILENLFIYLESLVQRTPNKTCNSISTSLSSIYLIIEWEAFYLLLDHVLFIVRKELFSSSTITIKFQEKCHSLLITSTIKEQFLRTLKFLLQFTPNLSEHIHGHVLNLLSCMFFITQHDQTLAIQIIQRLLTTFQSYQQQSIAGIDKNQCEVMQIQSSNAFLYLCKNFTVKIIDYYTELFPFLCQLYKNEFQFKKTFLSRTIDESSNPTLKLLDAMQILFFYKLIHQTTIDNNQLQDFYELIKPIYDILNISLTADTLTIFIEYLDLCSNRLEPINIIHYRRRNLMLALHCLCLLLRYVKQQQFDTNIRSKISMCFRPILFDYILKVTQFCNQLYDQQINPFYDILKTNLTYSDTERQLYLGTYESNNVAKAMIPSTVTPSSPPVSYVRLQSTSNILIDDERLRDYLHRLFDICYQINGMYFAYDTDLYYLKLNDNNYLLTTYLQKILFENFNTLPSFRLRIVLRHFCRLFVENYSSSIGTDEEIIDELFLKFLNAFLPYIQQRLTTMWNNLLTTTMNYQQGQYSDEVIEECVCVLITRDFIDIIRYFIFKTIPGQINSTSININKKKNKINIGRNNSESMCEEINGDLDQIDEWDEQNTNSNISNKLLNNSHEKLDYSDLFMGMIKMSRQNSSLALQLFSNIIQILFECLTFPDAYCINRFLPIILPITKFYTDIIEKHVNISSLIDIKFLFQCLLKALERHNENESVNTNLISLIGHIYELWYNQYGQQLDYVLHQTIPQINMELLNTYKTRLLTNNDNNNNNNRKSQQQQQQQQITERERRDTFKNLLNPILLSPMSSRTRDGLNSINPFNI</sequence>
<reference evidence="13" key="1">
    <citation type="submission" date="2021-02" db="EMBL/GenBank/DDBJ databases">
        <authorList>
            <person name="Nowell W R."/>
        </authorList>
    </citation>
    <scope>NUCLEOTIDE SEQUENCE</scope>
</reference>
<dbReference type="InterPro" id="IPR040017">
    <property type="entry name" value="XPOT"/>
</dbReference>
<dbReference type="SUPFAM" id="SSF48371">
    <property type="entry name" value="ARM repeat"/>
    <property type="match status" value="1"/>
</dbReference>
<keyword evidence="6 9" id="KW-0539">Nucleus</keyword>
<evidence type="ECO:0000256" key="1">
    <source>
        <dbReference type="ARBA" id="ARBA00004496"/>
    </source>
</evidence>
<feature type="domain" description="Importin N-terminal" evidence="11">
    <location>
        <begin position="31"/>
        <end position="100"/>
    </location>
</feature>
<comment type="subcellular location">
    <subcellularLocation>
        <location evidence="1 9">Cytoplasm</location>
    </subcellularLocation>
    <subcellularLocation>
        <location evidence="9">Nucleus</location>
    </subcellularLocation>
    <text evidence="9">Shuttles between the nucleus and the cytoplasm.</text>
</comment>
<protein>
    <recommendedName>
        <fullName evidence="2 9">Exportin-T</fullName>
    </recommendedName>
    <alternativeName>
        <fullName evidence="7 9">Exportin(tRNA)</fullName>
    </alternativeName>
    <alternativeName>
        <fullName evidence="8 9">tRNA exportin</fullName>
    </alternativeName>
</protein>
<comment type="caution">
    <text evidence="13">The sequence shown here is derived from an EMBL/GenBank/DDBJ whole genome shotgun (WGS) entry which is preliminary data.</text>
</comment>
<comment type="function">
    <text evidence="9">tRNA nucleus export receptor which facilitates tRNA translocation across the nuclear pore complex.</text>
</comment>
<feature type="region of interest" description="Disordered" evidence="10">
    <location>
        <begin position="1287"/>
        <end position="1312"/>
    </location>
</feature>
<keyword evidence="3 9" id="KW-0963">Cytoplasm</keyword>
<dbReference type="GO" id="GO:0071528">
    <property type="term" value="P:tRNA re-export from nucleus"/>
    <property type="evidence" value="ECO:0007669"/>
    <property type="project" value="UniProtKB-UniRule"/>
</dbReference>
<dbReference type="GO" id="GO:0031267">
    <property type="term" value="F:small GTPase binding"/>
    <property type="evidence" value="ECO:0007669"/>
    <property type="project" value="InterPro"/>
</dbReference>
<gene>
    <name evidence="12" type="ORF">JXQ802_LOCUS3433</name>
    <name evidence="13" type="ORF">PYM288_LOCUS6366</name>
</gene>
<dbReference type="GO" id="GO:0005643">
    <property type="term" value="C:nuclear pore"/>
    <property type="evidence" value="ECO:0007669"/>
    <property type="project" value="TreeGrafter"/>
</dbReference>
<evidence type="ECO:0000313" key="14">
    <source>
        <dbReference type="Proteomes" id="UP000663854"/>
    </source>
</evidence>
<dbReference type="InterPro" id="IPR013598">
    <property type="entry name" value="Exportin-1/Importin-b-like"/>
</dbReference>
<feature type="compositionally biased region" description="Low complexity" evidence="10">
    <location>
        <begin position="1289"/>
        <end position="1308"/>
    </location>
</feature>
<name>A0A813V3K6_9BILA</name>
<dbReference type="Pfam" id="PF08389">
    <property type="entry name" value="Xpo1"/>
    <property type="match status" value="1"/>
</dbReference>
<evidence type="ECO:0000256" key="9">
    <source>
        <dbReference type="RuleBase" id="RU366037"/>
    </source>
</evidence>